<dbReference type="GO" id="GO:0004065">
    <property type="term" value="F:arylsulfatase activity"/>
    <property type="evidence" value="ECO:0007669"/>
    <property type="project" value="TreeGrafter"/>
</dbReference>
<dbReference type="InterPro" id="IPR050738">
    <property type="entry name" value="Sulfatase"/>
</dbReference>
<organism evidence="4 5">
    <name type="scientific">Thermoflexibacter ruber</name>
    <dbReference type="NCBI Taxonomy" id="1003"/>
    <lineage>
        <taxon>Bacteria</taxon>
        <taxon>Pseudomonadati</taxon>
        <taxon>Bacteroidota</taxon>
        <taxon>Cytophagia</taxon>
        <taxon>Cytophagales</taxon>
        <taxon>Thermoflexibacteraceae</taxon>
        <taxon>Thermoflexibacter</taxon>
    </lineage>
</organism>
<dbReference type="STRING" id="1003.SAMN04488541_102013"/>
<dbReference type="Proteomes" id="UP000199513">
    <property type="component" value="Unassembled WGS sequence"/>
</dbReference>
<dbReference type="InterPro" id="IPR017850">
    <property type="entry name" value="Alkaline_phosphatase_core_sf"/>
</dbReference>
<dbReference type="AlphaFoldDB" id="A0A1I2GTW6"/>
<sequence length="489" mass="55580">MYILNIILSTTFYKPIFSFLINIFFKKCMKFISIVLLLFLFLSFAERQKDTFPNVIIIFADDLAYADIACFGANYPTPYLDKLAKEGMKFTDFYSQPQCSPSRAALLTGCYPQRVGIPWVVGPEGPAWTKDKYFVGLHPDEETLPELLKTKSYATACIGKWHLGHHSPHLPTKHGFDEFFGLPYSNDMYPLTPDGMWSDLPLIEGEKEIEKNPDQSLLTKRYTEKALNFIESNKQKPFFLYLAHSMPHVPIFASKKFEGKSKKGLYADVIQEIDWSVGEIIKALKKHKLDDNTLIIFTSDNGAWLTYGNHAGSSGIFREGKGTTFEGGVRVPMIAWWKGKIPAGSTCNKVVGLIDILPTLAQITGAKLPNKAIDGKNFLPLLENNPQAKSPRDFHYFFQIHELQAIRQGKWKLHLPHTYESVEKAGNDGQRGKTIQKQIELSLYDLEKDPSEQENLAKKYPEIVEKLKKEALRFQEDLEKNKRPAGNSL</sequence>
<dbReference type="Pfam" id="PF00884">
    <property type="entry name" value="Sulfatase"/>
    <property type="match status" value="1"/>
</dbReference>
<keyword evidence="5" id="KW-1185">Reference proteome</keyword>
<keyword evidence="2" id="KW-0378">Hydrolase</keyword>
<dbReference type="Gene3D" id="3.30.1120.10">
    <property type="match status" value="1"/>
</dbReference>
<evidence type="ECO:0000259" key="3">
    <source>
        <dbReference type="Pfam" id="PF00884"/>
    </source>
</evidence>
<proteinExistence type="inferred from homology"/>
<dbReference type="EMBL" id="FONY01000020">
    <property type="protein sequence ID" value="SFF20580.1"/>
    <property type="molecule type" value="Genomic_DNA"/>
</dbReference>
<reference evidence="4 5" key="1">
    <citation type="submission" date="2016-10" db="EMBL/GenBank/DDBJ databases">
        <authorList>
            <person name="de Groot N.N."/>
        </authorList>
    </citation>
    <scope>NUCLEOTIDE SEQUENCE [LARGE SCALE GENOMIC DNA]</scope>
    <source>
        <strain>GEY</strain>
        <strain evidence="5">DSM 9560</strain>
    </source>
</reference>
<gene>
    <name evidence="4" type="ORF">SAMN04488541_102013</name>
</gene>
<dbReference type="Pfam" id="PF14707">
    <property type="entry name" value="Sulfatase_C"/>
    <property type="match status" value="1"/>
</dbReference>
<name>A0A1I2GTW6_9BACT</name>
<feature type="domain" description="Sulfatase N-terminal" evidence="3">
    <location>
        <begin position="53"/>
        <end position="365"/>
    </location>
</feature>
<protein>
    <submittedName>
        <fullName evidence="4">Arylsulfatase</fullName>
    </submittedName>
</protein>
<accession>A0A1I2GTW6</accession>
<dbReference type="Gene3D" id="3.40.720.10">
    <property type="entry name" value="Alkaline Phosphatase, subunit A"/>
    <property type="match status" value="1"/>
</dbReference>
<dbReference type="InterPro" id="IPR000917">
    <property type="entry name" value="Sulfatase_N"/>
</dbReference>
<comment type="similarity">
    <text evidence="1">Belongs to the sulfatase family.</text>
</comment>
<evidence type="ECO:0000313" key="4">
    <source>
        <dbReference type="EMBL" id="SFF20580.1"/>
    </source>
</evidence>
<dbReference type="PANTHER" id="PTHR42693:SF53">
    <property type="entry name" value="ENDO-4-O-SULFATASE"/>
    <property type="match status" value="1"/>
</dbReference>
<evidence type="ECO:0000256" key="1">
    <source>
        <dbReference type="ARBA" id="ARBA00008779"/>
    </source>
</evidence>
<dbReference type="CDD" id="cd16026">
    <property type="entry name" value="GALNS_like"/>
    <property type="match status" value="1"/>
</dbReference>
<evidence type="ECO:0000313" key="5">
    <source>
        <dbReference type="Proteomes" id="UP000199513"/>
    </source>
</evidence>
<dbReference type="PANTHER" id="PTHR42693">
    <property type="entry name" value="ARYLSULFATASE FAMILY MEMBER"/>
    <property type="match status" value="1"/>
</dbReference>
<evidence type="ECO:0000256" key="2">
    <source>
        <dbReference type="ARBA" id="ARBA00022801"/>
    </source>
</evidence>
<dbReference type="SUPFAM" id="SSF53649">
    <property type="entry name" value="Alkaline phosphatase-like"/>
    <property type="match status" value="1"/>
</dbReference>